<evidence type="ECO:0000256" key="3">
    <source>
        <dbReference type="ARBA" id="ARBA00012146"/>
    </source>
</evidence>
<feature type="region of interest" description="Disordered" evidence="7">
    <location>
        <begin position="169"/>
        <end position="267"/>
    </location>
</feature>
<evidence type="ECO:0000313" key="10">
    <source>
        <dbReference type="Proteomes" id="UP000298663"/>
    </source>
</evidence>
<dbReference type="InterPro" id="IPR036649">
    <property type="entry name" value="Pyrophosphatase_sf"/>
</dbReference>
<feature type="chain" id="PRO_5020693156" description="inorganic diphosphatase" evidence="8">
    <location>
        <begin position="19"/>
        <end position="267"/>
    </location>
</feature>
<sequence>MDLVGVLAMSLILSAARSSATARVSAANLLRQQNASASTILTLPQRSHRQHFVVRDIMFRKNFSTKMSNYTVVERGTLHSLDYRCFIEGPNGLVNPWHDIPLFADQEKKLYNMIVEIPRWSNAKMEMATTEPMAPIKQDEKKGKPRFVHNIFPHHGYIWNYGALPQTWEDPATSTTTRRPRGTTTPSTSSRSGPRSSRAERSSMSRLSERSRSWTRERPIGSWSLSPTATLRPPTSTRSRTSTRSSPAFWRQPASGSATTRSRRASR</sequence>
<evidence type="ECO:0000256" key="8">
    <source>
        <dbReference type="SAM" id="SignalP"/>
    </source>
</evidence>
<dbReference type="SUPFAM" id="SSF50324">
    <property type="entry name" value="Inorganic pyrophosphatase"/>
    <property type="match status" value="1"/>
</dbReference>
<dbReference type="EC" id="3.6.1.1" evidence="3"/>
<comment type="cofactor">
    <cofactor evidence="1">
        <name>Mg(2+)</name>
        <dbReference type="ChEBI" id="CHEBI:18420"/>
    </cofactor>
</comment>
<evidence type="ECO:0000256" key="7">
    <source>
        <dbReference type="SAM" id="MobiDB-lite"/>
    </source>
</evidence>
<comment type="caution">
    <text evidence="9">The sequence shown here is derived from an EMBL/GenBank/DDBJ whole genome shotgun (WGS) entry which is preliminary data.</text>
</comment>
<dbReference type="AlphaFoldDB" id="A0A4U5N3U1"/>
<evidence type="ECO:0000256" key="2">
    <source>
        <dbReference type="ARBA" id="ARBA00006220"/>
    </source>
</evidence>
<keyword evidence="8" id="KW-0732">Signal</keyword>
<comment type="similarity">
    <text evidence="2">Belongs to the PPase family.</text>
</comment>
<dbReference type="GO" id="GO:0005737">
    <property type="term" value="C:cytoplasm"/>
    <property type="evidence" value="ECO:0007669"/>
    <property type="project" value="InterPro"/>
</dbReference>
<organism evidence="9 10">
    <name type="scientific">Steinernema carpocapsae</name>
    <name type="common">Entomopathogenic nematode</name>
    <dbReference type="NCBI Taxonomy" id="34508"/>
    <lineage>
        <taxon>Eukaryota</taxon>
        <taxon>Metazoa</taxon>
        <taxon>Ecdysozoa</taxon>
        <taxon>Nematoda</taxon>
        <taxon>Chromadorea</taxon>
        <taxon>Rhabditida</taxon>
        <taxon>Tylenchina</taxon>
        <taxon>Panagrolaimomorpha</taxon>
        <taxon>Strongyloidoidea</taxon>
        <taxon>Steinernematidae</taxon>
        <taxon>Steinernema</taxon>
    </lineage>
</organism>
<dbReference type="STRING" id="34508.A0A4U5N3U1"/>
<dbReference type="GO" id="GO:0006796">
    <property type="term" value="P:phosphate-containing compound metabolic process"/>
    <property type="evidence" value="ECO:0007669"/>
    <property type="project" value="InterPro"/>
</dbReference>
<keyword evidence="10" id="KW-1185">Reference proteome</keyword>
<feature type="compositionally biased region" description="Basic and acidic residues" evidence="7">
    <location>
        <begin position="197"/>
        <end position="219"/>
    </location>
</feature>
<dbReference type="Pfam" id="PF00719">
    <property type="entry name" value="Pyrophosphatase"/>
    <property type="match status" value="1"/>
</dbReference>
<feature type="compositionally biased region" description="Low complexity" evidence="7">
    <location>
        <begin position="224"/>
        <end position="260"/>
    </location>
</feature>
<dbReference type="Gene3D" id="3.90.80.10">
    <property type="entry name" value="Inorganic pyrophosphatase"/>
    <property type="match status" value="1"/>
</dbReference>
<accession>A0A4U5N3U1</accession>
<keyword evidence="4" id="KW-0479">Metal-binding</keyword>
<evidence type="ECO:0000256" key="6">
    <source>
        <dbReference type="ARBA" id="ARBA00022842"/>
    </source>
</evidence>
<dbReference type="OrthoDB" id="1608002at2759"/>
<dbReference type="Proteomes" id="UP000298663">
    <property type="component" value="Unassembled WGS sequence"/>
</dbReference>
<reference evidence="9 10" key="2">
    <citation type="journal article" date="2019" name="G3 (Bethesda)">
        <title>Hybrid Assembly of the Genome of the Entomopathogenic Nematode Steinernema carpocapsae Identifies the X-Chromosome.</title>
        <authorList>
            <person name="Serra L."/>
            <person name="Macchietto M."/>
            <person name="Macias-Munoz A."/>
            <person name="McGill C.J."/>
            <person name="Rodriguez I.M."/>
            <person name="Rodriguez B."/>
            <person name="Murad R."/>
            <person name="Mortazavi A."/>
        </authorList>
    </citation>
    <scope>NUCLEOTIDE SEQUENCE [LARGE SCALE GENOMIC DNA]</scope>
    <source>
        <strain evidence="9 10">ALL</strain>
    </source>
</reference>
<protein>
    <recommendedName>
        <fullName evidence="3">inorganic diphosphatase</fullName>
        <ecNumber evidence="3">3.6.1.1</ecNumber>
    </recommendedName>
</protein>
<dbReference type="GO" id="GO:0000287">
    <property type="term" value="F:magnesium ion binding"/>
    <property type="evidence" value="ECO:0007669"/>
    <property type="project" value="InterPro"/>
</dbReference>
<evidence type="ECO:0000256" key="1">
    <source>
        <dbReference type="ARBA" id="ARBA00001946"/>
    </source>
</evidence>
<evidence type="ECO:0000313" key="9">
    <source>
        <dbReference type="EMBL" id="TKR77031.1"/>
    </source>
</evidence>
<dbReference type="InterPro" id="IPR008162">
    <property type="entry name" value="Pyrophosphatase"/>
</dbReference>
<dbReference type="GO" id="GO:0004427">
    <property type="term" value="F:inorganic diphosphate phosphatase activity"/>
    <property type="evidence" value="ECO:0007669"/>
    <property type="project" value="UniProtKB-EC"/>
</dbReference>
<feature type="compositionally biased region" description="Low complexity" evidence="7">
    <location>
        <begin position="171"/>
        <end position="196"/>
    </location>
</feature>
<feature type="signal peptide" evidence="8">
    <location>
        <begin position="1"/>
        <end position="18"/>
    </location>
</feature>
<name>A0A4U5N3U1_STECR</name>
<dbReference type="PANTHER" id="PTHR10286">
    <property type="entry name" value="INORGANIC PYROPHOSPHATASE"/>
    <property type="match status" value="1"/>
</dbReference>
<proteinExistence type="inferred from homology"/>
<keyword evidence="6" id="KW-0460">Magnesium</keyword>
<gene>
    <name evidence="9" type="ORF">L596_018081</name>
</gene>
<evidence type="ECO:0000256" key="4">
    <source>
        <dbReference type="ARBA" id="ARBA00022723"/>
    </source>
</evidence>
<keyword evidence="5" id="KW-0378">Hydrolase</keyword>
<evidence type="ECO:0000256" key="5">
    <source>
        <dbReference type="ARBA" id="ARBA00022801"/>
    </source>
</evidence>
<dbReference type="EMBL" id="AZBU02000005">
    <property type="protein sequence ID" value="TKR77031.1"/>
    <property type="molecule type" value="Genomic_DNA"/>
</dbReference>
<reference evidence="9 10" key="1">
    <citation type="journal article" date="2015" name="Genome Biol.">
        <title>Comparative genomics of Steinernema reveals deeply conserved gene regulatory networks.</title>
        <authorList>
            <person name="Dillman A.R."/>
            <person name="Macchietto M."/>
            <person name="Porter C.F."/>
            <person name="Rogers A."/>
            <person name="Williams B."/>
            <person name="Antoshechkin I."/>
            <person name="Lee M.M."/>
            <person name="Goodwin Z."/>
            <person name="Lu X."/>
            <person name="Lewis E.E."/>
            <person name="Goodrich-Blair H."/>
            <person name="Stock S.P."/>
            <person name="Adams B.J."/>
            <person name="Sternberg P.W."/>
            <person name="Mortazavi A."/>
        </authorList>
    </citation>
    <scope>NUCLEOTIDE SEQUENCE [LARGE SCALE GENOMIC DNA]</scope>
    <source>
        <strain evidence="9 10">ALL</strain>
    </source>
</reference>